<feature type="domain" description="BHLH" evidence="2">
    <location>
        <begin position="1"/>
        <end position="50"/>
    </location>
</feature>
<dbReference type="SMART" id="SM00353">
    <property type="entry name" value="HLH"/>
    <property type="match status" value="1"/>
</dbReference>
<feature type="region of interest" description="Disordered" evidence="1">
    <location>
        <begin position="105"/>
        <end position="140"/>
    </location>
</feature>
<proteinExistence type="predicted"/>
<feature type="compositionally biased region" description="Low complexity" evidence="1">
    <location>
        <begin position="112"/>
        <end position="133"/>
    </location>
</feature>
<dbReference type="Proteomes" id="UP000095282">
    <property type="component" value="Unplaced"/>
</dbReference>
<dbReference type="Pfam" id="PF00010">
    <property type="entry name" value="HLH"/>
    <property type="match status" value="1"/>
</dbReference>
<evidence type="ECO:0000313" key="4">
    <source>
        <dbReference type="WBParaSite" id="Csp11.Scaffold629.g7515.t1"/>
    </source>
</evidence>
<dbReference type="GO" id="GO:0046983">
    <property type="term" value="F:protein dimerization activity"/>
    <property type="evidence" value="ECO:0007669"/>
    <property type="project" value="InterPro"/>
</dbReference>
<evidence type="ECO:0000259" key="2">
    <source>
        <dbReference type="PROSITE" id="PS50888"/>
    </source>
</evidence>
<dbReference type="WBParaSite" id="Csp11.Scaffold629.g7515.t1">
    <property type="protein sequence ID" value="Csp11.Scaffold629.g7515.t1"/>
    <property type="gene ID" value="Csp11.Scaffold629.g7515"/>
</dbReference>
<dbReference type="CDD" id="cd11418">
    <property type="entry name" value="bHLH_TS_ASCL"/>
    <property type="match status" value="1"/>
</dbReference>
<keyword evidence="3" id="KW-1185">Reference proteome</keyword>
<sequence>MAEKAKIVVHRKVNQGFVLLQERVPKAAGSKTKLSKVETLREAARYIQELQKQLGMMPQGMAVDFPTPEQSPVYPKPYCNMMPQTPSPNYVSPYYPPPTQMMKHEMSGQYYSGQENSSSISSSSSDSNSGDIHSFYRDSY</sequence>
<organism evidence="3 4">
    <name type="scientific">Caenorhabditis tropicalis</name>
    <dbReference type="NCBI Taxonomy" id="1561998"/>
    <lineage>
        <taxon>Eukaryota</taxon>
        <taxon>Metazoa</taxon>
        <taxon>Ecdysozoa</taxon>
        <taxon>Nematoda</taxon>
        <taxon>Chromadorea</taxon>
        <taxon>Rhabditida</taxon>
        <taxon>Rhabditina</taxon>
        <taxon>Rhabditomorpha</taxon>
        <taxon>Rhabditoidea</taxon>
        <taxon>Rhabditidae</taxon>
        <taxon>Peloderinae</taxon>
        <taxon>Caenorhabditis</taxon>
    </lineage>
</organism>
<dbReference type="InterPro" id="IPR011598">
    <property type="entry name" value="bHLH_dom"/>
</dbReference>
<dbReference type="STRING" id="1561998.A0A1I7UB02"/>
<accession>A0A1I7UB02</accession>
<evidence type="ECO:0000313" key="3">
    <source>
        <dbReference type="Proteomes" id="UP000095282"/>
    </source>
</evidence>
<dbReference type="SUPFAM" id="SSF47459">
    <property type="entry name" value="HLH, helix-loop-helix DNA-binding domain"/>
    <property type="match status" value="1"/>
</dbReference>
<dbReference type="Gene3D" id="4.10.280.10">
    <property type="entry name" value="Helix-loop-helix DNA-binding domain"/>
    <property type="match status" value="1"/>
</dbReference>
<dbReference type="InterPro" id="IPR036638">
    <property type="entry name" value="HLH_DNA-bd_sf"/>
</dbReference>
<reference evidence="4" key="1">
    <citation type="submission" date="2016-11" db="UniProtKB">
        <authorList>
            <consortium name="WormBaseParasite"/>
        </authorList>
    </citation>
    <scope>IDENTIFICATION</scope>
</reference>
<dbReference type="PROSITE" id="PS50888">
    <property type="entry name" value="BHLH"/>
    <property type="match status" value="1"/>
</dbReference>
<protein>
    <submittedName>
        <fullName evidence="4">BHLH domain-containing protein</fullName>
    </submittedName>
</protein>
<evidence type="ECO:0000256" key="1">
    <source>
        <dbReference type="SAM" id="MobiDB-lite"/>
    </source>
</evidence>
<name>A0A1I7UB02_9PELO</name>
<dbReference type="AlphaFoldDB" id="A0A1I7UB02"/>
<dbReference type="eggNOG" id="KOG4029">
    <property type="taxonomic scope" value="Eukaryota"/>
</dbReference>